<organism evidence="3">
    <name type="scientific">Melampsora larici-populina (strain 98AG31 / pathotype 3-4-7)</name>
    <name type="common">Poplar leaf rust fungus</name>
    <dbReference type="NCBI Taxonomy" id="747676"/>
    <lineage>
        <taxon>Eukaryota</taxon>
        <taxon>Fungi</taxon>
        <taxon>Dikarya</taxon>
        <taxon>Basidiomycota</taxon>
        <taxon>Pucciniomycotina</taxon>
        <taxon>Pucciniomycetes</taxon>
        <taxon>Pucciniales</taxon>
        <taxon>Melampsoraceae</taxon>
        <taxon>Melampsora</taxon>
    </lineage>
</organism>
<gene>
    <name evidence="2" type="ORF">MELLADRAFT_58995</name>
</gene>
<dbReference type="KEGG" id="mlr:MELLADRAFT_58995"/>
<evidence type="ECO:0000313" key="2">
    <source>
        <dbReference type="EMBL" id="EGG12427.1"/>
    </source>
</evidence>
<dbReference type="GeneID" id="18929270"/>
<dbReference type="Proteomes" id="UP000001072">
    <property type="component" value="Unassembled WGS sequence"/>
</dbReference>
<feature type="signal peptide" evidence="1">
    <location>
        <begin position="1"/>
        <end position="24"/>
    </location>
</feature>
<dbReference type="InParanoid" id="F4R6P1"/>
<proteinExistence type="predicted"/>
<protein>
    <submittedName>
        <fullName evidence="2">Secreted protein</fullName>
    </submittedName>
</protein>
<feature type="chain" id="PRO_5003314854" evidence="1">
    <location>
        <begin position="25"/>
        <end position="120"/>
    </location>
</feature>
<evidence type="ECO:0000256" key="1">
    <source>
        <dbReference type="SAM" id="SignalP"/>
    </source>
</evidence>
<reference evidence="3" key="1">
    <citation type="journal article" date="2011" name="Proc. Natl. Acad. Sci. U.S.A.">
        <title>Obligate biotrophy features unraveled by the genomic analysis of rust fungi.</title>
        <authorList>
            <person name="Duplessis S."/>
            <person name="Cuomo C.A."/>
            <person name="Lin Y.-C."/>
            <person name="Aerts A."/>
            <person name="Tisserant E."/>
            <person name="Veneault-Fourrey C."/>
            <person name="Joly D.L."/>
            <person name="Hacquard S."/>
            <person name="Amselem J."/>
            <person name="Cantarel B.L."/>
            <person name="Chiu R."/>
            <person name="Coutinho P.M."/>
            <person name="Feau N."/>
            <person name="Field M."/>
            <person name="Frey P."/>
            <person name="Gelhaye E."/>
            <person name="Goldberg J."/>
            <person name="Grabherr M.G."/>
            <person name="Kodira C.D."/>
            <person name="Kohler A."/>
            <person name="Kuees U."/>
            <person name="Lindquist E.A."/>
            <person name="Lucas S.M."/>
            <person name="Mago R."/>
            <person name="Mauceli E."/>
            <person name="Morin E."/>
            <person name="Murat C."/>
            <person name="Pangilinan J.L."/>
            <person name="Park R."/>
            <person name="Pearson M."/>
            <person name="Quesneville H."/>
            <person name="Rouhier N."/>
            <person name="Sakthikumar S."/>
            <person name="Salamov A.A."/>
            <person name="Schmutz J."/>
            <person name="Selles B."/>
            <person name="Shapiro H."/>
            <person name="Tanguay P."/>
            <person name="Tuskan G.A."/>
            <person name="Henrissat B."/>
            <person name="Van de Peer Y."/>
            <person name="Rouze P."/>
            <person name="Ellis J.G."/>
            <person name="Dodds P.N."/>
            <person name="Schein J.E."/>
            <person name="Zhong S."/>
            <person name="Hamelin R.C."/>
            <person name="Grigoriev I.V."/>
            <person name="Szabo L.J."/>
            <person name="Martin F."/>
        </authorList>
    </citation>
    <scope>NUCLEOTIDE SEQUENCE [LARGE SCALE GENOMIC DNA]</scope>
    <source>
        <strain evidence="3">98AG31 / pathotype 3-4-7</strain>
    </source>
</reference>
<keyword evidence="1" id="KW-0732">Signal</keyword>
<dbReference type="RefSeq" id="XP_007404802.1">
    <property type="nucleotide sequence ID" value="XM_007404740.1"/>
</dbReference>
<sequence length="120" mass="13220">MKNMNLPILFLVILATSLIQVIVSDWNTCSTWTWKPNKNTVNGKSSHAGNCNGRYCPVCSSNSTYGTGDNCISEGKTQASIQCFTYDTKAQTCIDGQSKQYTCQGFEKLMQCDATACDYN</sequence>
<dbReference type="VEuPathDB" id="FungiDB:MELLADRAFT_58995"/>
<keyword evidence="3" id="KW-1185">Reference proteome</keyword>
<accession>F4R6P1</accession>
<dbReference type="EMBL" id="GL883091">
    <property type="protein sequence ID" value="EGG12427.1"/>
    <property type="molecule type" value="Genomic_DNA"/>
</dbReference>
<dbReference type="AlphaFoldDB" id="F4R6P1"/>
<name>F4R6P1_MELLP</name>
<evidence type="ECO:0000313" key="3">
    <source>
        <dbReference type="Proteomes" id="UP000001072"/>
    </source>
</evidence>
<dbReference type="HOGENOM" id="CLU_2050134_0_0_1"/>